<accession>A0ABQ1PRY7</accession>
<dbReference type="Gene3D" id="1.10.287.70">
    <property type="match status" value="1"/>
</dbReference>
<dbReference type="EMBL" id="BMCJ01000008">
    <property type="protein sequence ID" value="GGD02462.1"/>
    <property type="molecule type" value="Genomic_DNA"/>
</dbReference>
<feature type="transmembrane region" description="Helical" evidence="1">
    <location>
        <begin position="6"/>
        <end position="22"/>
    </location>
</feature>
<evidence type="ECO:0000313" key="4">
    <source>
        <dbReference type="Proteomes" id="UP000619534"/>
    </source>
</evidence>
<reference evidence="4" key="1">
    <citation type="journal article" date="2019" name="Int. J. Syst. Evol. Microbiol.">
        <title>The Global Catalogue of Microorganisms (GCM) 10K type strain sequencing project: providing services to taxonomists for standard genome sequencing and annotation.</title>
        <authorList>
            <consortium name="The Broad Institute Genomics Platform"/>
            <consortium name="The Broad Institute Genome Sequencing Center for Infectious Disease"/>
            <person name="Wu L."/>
            <person name="Ma J."/>
        </authorList>
    </citation>
    <scope>NUCLEOTIDE SEQUENCE [LARGE SCALE GENOMIC DNA]</scope>
    <source>
        <strain evidence="4">CCM 7282</strain>
    </source>
</reference>
<feature type="transmembrane region" description="Helical" evidence="1">
    <location>
        <begin position="109"/>
        <end position="129"/>
    </location>
</feature>
<proteinExistence type="predicted"/>
<sequence>MVEIVILLFIVLLIILSLTSFFRELISDNHHFSLTVFTGLLVLYLIVMTGFGIIYFLLSMNGIPLLAGGGLQQEALLDRIGQAIYFSGVTLLTVGYGDIIPIGWGRPIALLEALIGYTIPAAMFVRVFYDSQHKVD</sequence>
<protein>
    <submittedName>
        <fullName evidence="3">LCTB protein</fullName>
    </submittedName>
</protein>
<comment type="caution">
    <text evidence="3">The sequence shown here is derived from an EMBL/GenBank/DDBJ whole genome shotgun (WGS) entry which is preliminary data.</text>
</comment>
<keyword evidence="1" id="KW-0812">Transmembrane</keyword>
<dbReference type="Proteomes" id="UP000619534">
    <property type="component" value="Unassembled WGS sequence"/>
</dbReference>
<evidence type="ECO:0000256" key="1">
    <source>
        <dbReference type="SAM" id="Phobius"/>
    </source>
</evidence>
<dbReference type="SUPFAM" id="SSF81324">
    <property type="entry name" value="Voltage-gated potassium channels"/>
    <property type="match status" value="1"/>
</dbReference>
<feature type="transmembrane region" description="Helical" evidence="1">
    <location>
        <begin position="34"/>
        <end position="60"/>
    </location>
</feature>
<keyword evidence="1" id="KW-0472">Membrane</keyword>
<feature type="domain" description="Potassium channel" evidence="2">
    <location>
        <begin position="45"/>
        <end position="125"/>
    </location>
</feature>
<keyword evidence="4" id="KW-1185">Reference proteome</keyword>
<organism evidence="3 4">
    <name type="scientific">Thalassobacillus devorans</name>
    <dbReference type="NCBI Taxonomy" id="279813"/>
    <lineage>
        <taxon>Bacteria</taxon>
        <taxon>Bacillati</taxon>
        <taxon>Bacillota</taxon>
        <taxon>Bacilli</taxon>
        <taxon>Bacillales</taxon>
        <taxon>Bacillaceae</taxon>
        <taxon>Thalassobacillus</taxon>
    </lineage>
</organism>
<feature type="transmembrane region" description="Helical" evidence="1">
    <location>
        <begin position="80"/>
        <end position="97"/>
    </location>
</feature>
<evidence type="ECO:0000259" key="2">
    <source>
        <dbReference type="Pfam" id="PF07885"/>
    </source>
</evidence>
<evidence type="ECO:0000313" key="3">
    <source>
        <dbReference type="EMBL" id="GGD02462.1"/>
    </source>
</evidence>
<dbReference type="InterPro" id="IPR013099">
    <property type="entry name" value="K_chnl_dom"/>
</dbReference>
<keyword evidence="1" id="KW-1133">Transmembrane helix</keyword>
<gene>
    <name evidence="3" type="ORF">GCM10007216_36500</name>
</gene>
<name>A0ABQ1PRY7_9BACI</name>
<dbReference type="Pfam" id="PF07885">
    <property type="entry name" value="Ion_trans_2"/>
    <property type="match status" value="1"/>
</dbReference>
<dbReference type="RefSeq" id="WP_062439165.1">
    <property type="nucleotide sequence ID" value="NZ_BMCJ01000008.1"/>
</dbReference>